<sequence length="226" mass="23482">MSNPIGNMSYVFYCIWKCCGPSQAWSTPSLDTPMHSSAAWSTGTAASPTSSPDILFGDTPYSTGGPFTSAAIGKSARAPQDWLAGHQHMDTSDGSPMPFLPFASSGLSSPYGVLDRYDLFPGAPVFDYASVAGADSLSVSAFSDPDGMGMGLGLGRGFTHHSRTAGDLIFGARTHQHAGIDDGPGFGFGVGLDMGMTVVVRRMGVAGSRASVFLSARRRPASLEQG</sequence>
<reference evidence="1" key="1">
    <citation type="submission" date="2021-02" db="EMBL/GenBank/DDBJ databases">
        <authorList>
            <consortium name="DOE Joint Genome Institute"/>
            <person name="Ahrendt S."/>
            <person name="Looney B.P."/>
            <person name="Miyauchi S."/>
            <person name="Morin E."/>
            <person name="Drula E."/>
            <person name="Courty P.E."/>
            <person name="Chicoki N."/>
            <person name="Fauchery L."/>
            <person name="Kohler A."/>
            <person name="Kuo A."/>
            <person name="Labutti K."/>
            <person name="Pangilinan J."/>
            <person name="Lipzen A."/>
            <person name="Riley R."/>
            <person name="Andreopoulos W."/>
            <person name="He G."/>
            <person name="Johnson J."/>
            <person name="Barry K.W."/>
            <person name="Grigoriev I.V."/>
            <person name="Nagy L."/>
            <person name="Hibbett D."/>
            <person name="Henrissat B."/>
            <person name="Matheny P.B."/>
            <person name="Labbe J."/>
            <person name="Martin F."/>
        </authorList>
    </citation>
    <scope>NUCLEOTIDE SEQUENCE</scope>
    <source>
        <strain evidence="1">EC-137</strain>
    </source>
</reference>
<reference evidence="1" key="2">
    <citation type="journal article" date="2022" name="New Phytol.">
        <title>Evolutionary transition to the ectomycorrhizal habit in the genomes of a hyperdiverse lineage of mushroom-forming fungi.</title>
        <authorList>
            <person name="Looney B."/>
            <person name="Miyauchi S."/>
            <person name="Morin E."/>
            <person name="Drula E."/>
            <person name="Courty P.E."/>
            <person name="Kohler A."/>
            <person name="Kuo A."/>
            <person name="LaButti K."/>
            <person name="Pangilinan J."/>
            <person name="Lipzen A."/>
            <person name="Riley R."/>
            <person name="Andreopoulos W."/>
            <person name="He G."/>
            <person name="Johnson J."/>
            <person name="Nolan M."/>
            <person name="Tritt A."/>
            <person name="Barry K.W."/>
            <person name="Grigoriev I.V."/>
            <person name="Nagy L.G."/>
            <person name="Hibbett D."/>
            <person name="Henrissat B."/>
            <person name="Matheny P.B."/>
            <person name="Labbe J."/>
            <person name="Martin F.M."/>
        </authorList>
    </citation>
    <scope>NUCLEOTIDE SEQUENCE</scope>
    <source>
        <strain evidence="1">EC-137</strain>
    </source>
</reference>
<name>A0ACB8QUQ0_9AGAM</name>
<evidence type="ECO:0000313" key="2">
    <source>
        <dbReference type="Proteomes" id="UP000814128"/>
    </source>
</evidence>
<evidence type="ECO:0000313" key="1">
    <source>
        <dbReference type="EMBL" id="KAI0035548.1"/>
    </source>
</evidence>
<proteinExistence type="predicted"/>
<organism evidence="1 2">
    <name type="scientific">Vararia minispora EC-137</name>
    <dbReference type="NCBI Taxonomy" id="1314806"/>
    <lineage>
        <taxon>Eukaryota</taxon>
        <taxon>Fungi</taxon>
        <taxon>Dikarya</taxon>
        <taxon>Basidiomycota</taxon>
        <taxon>Agaricomycotina</taxon>
        <taxon>Agaricomycetes</taxon>
        <taxon>Russulales</taxon>
        <taxon>Lachnocladiaceae</taxon>
        <taxon>Vararia</taxon>
    </lineage>
</organism>
<dbReference type="Proteomes" id="UP000814128">
    <property type="component" value="Unassembled WGS sequence"/>
</dbReference>
<comment type="caution">
    <text evidence="1">The sequence shown here is derived from an EMBL/GenBank/DDBJ whole genome shotgun (WGS) entry which is preliminary data.</text>
</comment>
<keyword evidence="2" id="KW-1185">Reference proteome</keyword>
<gene>
    <name evidence="1" type="ORF">K488DRAFT_82992</name>
</gene>
<dbReference type="EMBL" id="MU273483">
    <property type="protein sequence ID" value="KAI0035548.1"/>
    <property type="molecule type" value="Genomic_DNA"/>
</dbReference>
<protein>
    <submittedName>
        <fullName evidence="1">Uncharacterized protein</fullName>
    </submittedName>
</protein>
<accession>A0ACB8QUQ0</accession>